<protein>
    <submittedName>
        <fullName evidence="3">Sugar isomerase</fullName>
    </submittedName>
</protein>
<organism evidence="3 4">
    <name type="scientific">Pseudomonas weihenstephanensis</name>
    <dbReference type="NCBI Taxonomy" id="1608994"/>
    <lineage>
        <taxon>Bacteria</taxon>
        <taxon>Pseudomonadati</taxon>
        <taxon>Pseudomonadota</taxon>
        <taxon>Gammaproteobacteria</taxon>
        <taxon>Pseudomonadales</taxon>
        <taxon>Pseudomonadaceae</taxon>
        <taxon>Pseudomonas</taxon>
    </lineage>
</organism>
<dbReference type="InterPro" id="IPR012341">
    <property type="entry name" value="6hp_glycosidase-like_sf"/>
</dbReference>
<dbReference type="RefSeq" id="WP_048365393.1">
    <property type="nucleotide sequence ID" value="NZ_JYLF01000007.1"/>
</dbReference>
<dbReference type="GO" id="GO:0016853">
    <property type="term" value="F:isomerase activity"/>
    <property type="evidence" value="ECO:0007669"/>
    <property type="project" value="UniProtKB-KW"/>
</dbReference>
<dbReference type="InterPro" id="IPR008928">
    <property type="entry name" value="6-hairpin_glycosidase_sf"/>
</dbReference>
<accession>A0A0J6IKF7</accession>
<dbReference type="GO" id="GO:0005975">
    <property type="term" value="P:carbohydrate metabolic process"/>
    <property type="evidence" value="ECO:0007669"/>
    <property type="project" value="InterPro"/>
</dbReference>
<dbReference type="Gene3D" id="1.50.10.10">
    <property type="match status" value="1"/>
</dbReference>
<evidence type="ECO:0000256" key="1">
    <source>
        <dbReference type="ARBA" id="ARBA00008558"/>
    </source>
</evidence>
<dbReference type="STRING" id="1608994.TU86_16490"/>
<dbReference type="EMBL" id="JYLF01000007">
    <property type="protein sequence ID" value="KMN12617.1"/>
    <property type="molecule type" value="Genomic_DNA"/>
</dbReference>
<keyword evidence="2 3" id="KW-0413">Isomerase</keyword>
<sequence length="422" mass="47291">MIDLTRTHAGSMASVAHHQWLDEQGRTLIEFAKAARVPQGFACLDRFGRRPDEADADTVTTARMVHSFALAHLKGLPDCVQLIDHGLAALAGPLRDAKHGGWFATSTAHAGTARKQAYLHAFVALAFSSAVMAGRQGSAELLGDAVQILEDTFWSEDEGALLESFANDWSDCEAYRGANSNMHATEAFLALADVLDEDVWLDRALRIAERVIHQHAAQSDYLPVEHFDGNWQPLPDYNRDNPADQFRPFGKTPGHAFEWARLLLHLEAARTQRSLSTPAWLLEDARQLFHSACRYGWNVDGSSGIVYTLDEDNRPVVRERLHWTLAEASAAAAALWQRTGEAQYQTWYTQFWDYIDLHLIDRQHGSWHHELNPDNQPSARIWPGKPDLYHAYQATLLPRLPLAFSLASALEQQARGQNPHPD</sequence>
<gene>
    <name evidence="3" type="ORF">TU86_16490</name>
</gene>
<name>A0A0J6IKF7_9PSED</name>
<reference evidence="3 4" key="1">
    <citation type="submission" date="2015-02" db="EMBL/GenBank/DDBJ databases">
        <title>Pseudomonas helleri sp. nov. and Pseudomonas weihenstephanensis sp. nov., isolated from raw cows milk.</title>
        <authorList>
            <person name="von Neubeck M."/>
            <person name="Huptas C."/>
            <person name="Wenning M."/>
            <person name="Scherer S."/>
        </authorList>
    </citation>
    <scope>NUCLEOTIDE SEQUENCE [LARGE SCALE GENOMIC DNA]</scope>
    <source>
        <strain evidence="3 4">DSM 29166</strain>
    </source>
</reference>
<comment type="similarity">
    <text evidence="1">Belongs to the N-acylglucosamine 2-epimerase family.</text>
</comment>
<dbReference type="OrthoDB" id="9806359at2"/>
<evidence type="ECO:0000313" key="3">
    <source>
        <dbReference type="EMBL" id="KMN12617.1"/>
    </source>
</evidence>
<dbReference type="InterPro" id="IPR010819">
    <property type="entry name" value="AGE/CE"/>
</dbReference>
<dbReference type="PATRIC" id="fig|1608994.3.peg.3981"/>
<dbReference type="SUPFAM" id="SSF48208">
    <property type="entry name" value="Six-hairpin glycosidases"/>
    <property type="match status" value="1"/>
</dbReference>
<evidence type="ECO:0000256" key="2">
    <source>
        <dbReference type="ARBA" id="ARBA00023235"/>
    </source>
</evidence>
<comment type="caution">
    <text evidence="3">The sequence shown here is derived from an EMBL/GenBank/DDBJ whole genome shotgun (WGS) entry which is preliminary data.</text>
</comment>
<proteinExistence type="inferred from homology"/>
<dbReference type="AlphaFoldDB" id="A0A0J6IKF7"/>
<evidence type="ECO:0000313" key="4">
    <source>
        <dbReference type="Proteomes" id="UP000036325"/>
    </source>
</evidence>
<dbReference type="PANTHER" id="PTHR15108">
    <property type="entry name" value="N-ACYLGLUCOSAMINE-2-EPIMERASE"/>
    <property type="match status" value="1"/>
</dbReference>
<dbReference type="Pfam" id="PF07221">
    <property type="entry name" value="GlcNAc_2-epim"/>
    <property type="match status" value="1"/>
</dbReference>
<dbReference type="Proteomes" id="UP000036325">
    <property type="component" value="Unassembled WGS sequence"/>
</dbReference>